<evidence type="ECO:0000256" key="1">
    <source>
        <dbReference type="ARBA" id="ARBA00022723"/>
    </source>
</evidence>
<feature type="domain" description="RING-type" evidence="6">
    <location>
        <begin position="708"/>
        <end position="742"/>
    </location>
</feature>
<evidence type="ECO:0000313" key="7">
    <source>
        <dbReference type="EMBL" id="KAG5529319.1"/>
    </source>
</evidence>
<dbReference type="InterPro" id="IPR045129">
    <property type="entry name" value="RNF123/RKP/RSPRY1"/>
</dbReference>
<organism evidence="7 8">
    <name type="scientific">Rhododendron griersonianum</name>
    <dbReference type="NCBI Taxonomy" id="479676"/>
    <lineage>
        <taxon>Eukaryota</taxon>
        <taxon>Viridiplantae</taxon>
        <taxon>Streptophyta</taxon>
        <taxon>Embryophyta</taxon>
        <taxon>Tracheophyta</taxon>
        <taxon>Spermatophyta</taxon>
        <taxon>Magnoliopsida</taxon>
        <taxon>eudicotyledons</taxon>
        <taxon>Gunneridae</taxon>
        <taxon>Pentapetalae</taxon>
        <taxon>asterids</taxon>
        <taxon>Ericales</taxon>
        <taxon>Ericaceae</taxon>
        <taxon>Ericoideae</taxon>
        <taxon>Rhodoreae</taxon>
        <taxon>Rhododendron</taxon>
    </lineage>
</organism>
<keyword evidence="1" id="KW-0479">Metal-binding</keyword>
<dbReference type="GO" id="GO:0008270">
    <property type="term" value="F:zinc ion binding"/>
    <property type="evidence" value="ECO:0007669"/>
    <property type="project" value="UniProtKB-KW"/>
</dbReference>
<comment type="caution">
    <text evidence="7">The sequence shown here is derived from an EMBL/GenBank/DDBJ whole genome shotgun (WGS) entry which is preliminary data.</text>
</comment>
<dbReference type="AlphaFoldDB" id="A0AAV6IQJ0"/>
<dbReference type="Gene3D" id="3.30.40.10">
    <property type="entry name" value="Zinc/RING finger domain, C3HC4 (zinc finger)"/>
    <property type="match status" value="1"/>
</dbReference>
<dbReference type="PANTHER" id="PTHR13363">
    <property type="entry name" value="RING FINGER AND SRY DOMAIN-CONTAINING"/>
    <property type="match status" value="1"/>
</dbReference>
<dbReference type="SUPFAM" id="SSF57850">
    <property type="entry name" value="RING/U-box"/>
    <property type="match status" value="1"/>
</dbReference>
<evidence type="ECO:0000256" key="2">
    <source>
        <dbReference type="ARBA" id="ARBA00022771"/>
    </source>
</evidence>
<keyword evidence="5" id="KW-0472">Membrane</keyword>
<dbReference type="EMBL" id="JACTNZ010000010">
    <property type="protein sequence ID" value="KAG5529319.1"/>
    <property type="molecule type" value="Genomic_DNA"/>
</dbReference>
<evidence type="ECO:0000256" key="5">
    <source>
        <dbReference type="SAM" id="Phobius"/>
    </source>
</evidence>
<name>A0AAV6IQJ0_9ERIC</name>
<dbReference type="PROSITE" id="PS50089">
    <property type="entry name" value="ZF_RING_2"/>
    <property type="match status" value="1"/>
</dbReference>
<gene>
    <name evidence="7" type="ORF">RHGRI_029878</name>
</gene>
<dbReference type="GO" id="GO:0051603">
    <property type="term" value="P:proteolysis involved in protein catabolic process"/>
    <property type="evidence" value="ECO:0007669"/>
    <property type="project" value="TreeGrafter"/>
</dbReference>
<protein>
    <recommendedName>
        <fullName evidence="6">RING-type domain-containing protein</fullName>
    </recommendedName>
</protein>
<reference evidence="7" key="1">
    <citation type="submission" date="2020-08" db="EMBL/GenBank/DDBJ databases">
        <title>Plant Genome Project.</title>
        <authorList>
            <person name="Zhang R.-G."/>
        </authorList>
    </citation>
    <scope>NUCLEOTIDE SEQUENCE</scope>
    <source>
        <strain evidence="7">WSP0</strain>
        <tissue evidence="7">Leaf</tissue>
    </source>
</reference>
<dbReference type="Pfam" id="PF25576">
    <property type="entry name" value="TPR_RNF123"/>
    <property type="match status" value="2"/>
</dbReference>
<dbReference type="Proteomes" id="UP000823749">
    <property type="component" value="Chromosome 10"/>
</dbReference>
<keyword evidence="5" id="KW-0812">Transmembrane</keyword>
<keyword evidence="3" id="KW-0862">Zinc</keyword>
<dbReference type="GO" id="GO:0004842">
    <property type="term" value="F:ubiquitin-protein transferase activity"/>
    <property type="evidence" value="ECO:0007669"/>
    <property type="project" value="InterPro"/>
</dbReference>
<dbReference type="InterPro" id="IPR013083">
    <property type="entry name" value="Znf_RING/FYVE/PHD"/>
</dbReference>
<dbReference type="CDD" id="cd16541">
    <property type="entry name" value="RING-HC_RNF123"/>
    <property type="match status" value="1"/>
</dbReference>
<keyword evidence="2 4" id="KW-0863">Zinc-finger</keyword>
<dbReference type="InterPro" id="IPR001841">
    <property type="entry name" value="Znf_RING"/>
</dbReference>
<keyword evidence="5" id="KW-1133">Transmembrane helix</keyword>
<evidence type="ECO:0000259" key="6">
    <source>
        <dbReference type="PROSITE" id="PS50089"/>
    </source>
</evidence>
<dbReference type="PANTHER" id="PTHR13363:SF5">
    <property type="entry name" value="E3 UBIQUITIN-PROTEIN LIGASE RNF123"/>
    <property type="match status" value="1"/>
</dbReference>
<keyword evidence="8" id="KW-1185">Reference proteome</keyword>
<evidence type="ECO:0000256" key="3">
    <source>
        <dbReference type="ARBA" id="ARBA00022833"/>
    </source>
</evidence>
<feature type="transmembrane region" description="Helical" evidence="5">
    <location>
        <begin position="99"/>
        <end position="123"/>
    </location>
</feature>
<dbReference type="GO" id="GO:0005737">
    <property type="term" value="C:cytoplasm"/>
    <property type="evidence" value="ECO:0007669"/>
    <property type="project" value="TreeGrafter"/>
</dbReference>
<evidence type="ECO:0000256" key="4">
    <source>
        <dbReference type="PROSITE-ProRule" id="PRU00175"/>
    </source>
</evidence>
<proteinExistence type="predicted"/>
<accession>A0AAV6IQJ0</accession>
<sequence>MTDPASRRSRGSLTFKLRILTAVGPGNSDVQASSYMSRQSQSISLLEETDRQIRERACGEQLKRLKEARGVYREEVMDCVRNCAWYRISLFSQWKQRGMYAACMWIVQLLLVVSKVNSVFLYIPEFYLETLVHRSSLFGVQLEHSNSVLDSFILRANLGLRRLAFGFVGGGGWLGRRIGVLFCRFALQGFCAAVGMVDRRLQVFEEGRSSCFSGTATGACSPGLRRRRGSGSSFFRWLWSAGFGNGGVGRLLLCSVLVVCLGWWAATVRVAYVGGCGCLGFDWAWVDCFHVLRKSDPPFVPASILIKQGLASFVTFVVTHFNDPRISSAELRDLLLQSISVLVQYKEFLAAFENNEAATQEMPKALLSAFDNRSWIPVTNILLRLCKGSGFGSSRHGESSSSSFVFQRLLREACVLDEELFSSFLNRLFNTLSWAMTEFSVSVREMQEKYKHMTAPHSPIRYRVSAALTPMIMHVFWSFNKGNAASYLTCRAILQGSLRRQGQSPERGNRGMILAPLAGMILNLMDASTETESSKQNDVVGVFASMDCPDTVLCGFQCLLEYNWVSSLSLSLSLSTFTSLTFTSLTTFHGLAINVPVIKTYNTCSVDKEIFCLHFFAVFYCGPMEPCLLKCYLDESTNLYNSICTRFFATLLDTVIKICQAGSFRGDAYAPKLRQLEQLSALLIRRTESRKIERVKFEGDVDFNDSECCICYACEADAQFVPCSHTSCFGCISRHLLNCERCFFCNATVLGVVRTGLRKA</sequence>
<dbReference type="InterPro" id="IPR057987">
    <property type="entry name" value="TPR_RNF123/RKP"/>
</dbReference>
<evidence type="ECO:0000313" key="8">
    <source>
        <dbReference type="Proteomes" id="UP000823749"/>
    </source>
</evidence>